<dbReference type="InterPro" id="IPR029062">
    <property type="entry name" value="Class_I_gatase-like"/>
</dbReference>
<evidence type="ECO:0000256" key="1">
    <source>
        <dbReference type="ARBA" id="ARBA00022490"/>
    </source>
</evidence>
<dbReference type="GO" id="GO:0005524">
    <property type="term" value="F:ATP binding"/>
    <property type="evidence" value="ECO:0007669"/>
    <property type="project" value="UniProtKB-KW"/>
</dbReference>
<dbReference type="AlphaFoldDB" id="X0S603"/>
<reference evidence="8" key="1">
    <citation type="journal article" date="2014" name="Front. Microbiol.">
        <title>High frequency of phylogenetically diverse reductive dehalogenase-homologous genes in deep subseafloor sedimentary metagenomes.</title>
        <authorList>
            <person name="Kawai M."/>
            <person name="Futagami T."/>
            <person name="Toyoda A."/>
            <person name="Takaki Y."/>
            <person name="Nishi S."/>
            <person name="Hori S."/>
            <person name="Arai W."/>
            <person name="Tsubouchi T."/>
            <person name="Morono Y."/>
            <person name="Uchiyama I."/>
            <person name="Ito T."/>
            <person name="Fujiyama A."/>
            <person name="Inagaki F."/>
            <person name="Takami H."/>
        </authorList>
    </citation>
    <scope>NUCLEOTIDE SEQUENCE</scope>
    <source>
        <strain evidence="8">Expedition CK06-06</strain>
    </source>
</reference>
<keyword evidence="2" id="KW-0436">Ligase</keyword>
<feature type="non-terminal residue" evidence="8">
    <location>
        <position position="223"/>
    </location>
</feature>
<dbReference type="InterPro" id="IPR010075">
    <property type="entry name" value="PRibForGlyAmidine_synth_PurQ"/>
</dbReference>
<keyword evidence="1" id="KW-0963">Cytoplasm</keyword>
<comment type="caution">
    <text evidence="8">The sequence shown here is derived from an EMBL/GenBank/DDBJ whole genome shotgun (WGS) entry which is preliminary data.</text>
</comment>
<gene>
    <name evidence="8" type="ORF">S01H1_17280</name>
</gene>
<dbReference type="PANTHER" id="PTHR47552">
    <property type="entry name" value="PHOSPHORIBOSYLFORMYLGLYCINAMIDINE SYNTHASE SUBUNIT PURQ"/>
    <property type="match status" value="1"/>
</dbReference>
<evidence type="ECO:0000256" key="6">
    <source>
        <dbReference type="ARBA" id="ARBA00022840"/>
    </source>
</evidence>
<evidence type="ECO:0000256" key="4">
    <source>
        <dbReference type="ARBA" id="ARBA00022755"/>
    </source>
</evidence>
<proteinExistence type="predicted"/>
<dbReference type="PANTHER" id="PTHR47552:SF1">
    <property type="entry name" value="PHOSPHORIBOSYLFORMYLGLYCINAMIDINE SYNTHASE SUBUNIT PURQ"/>
    <property type="match status" value="1"/>
</dbReference>
<keyword evidence="6" id="KW-0067">ATP-binding</keyword>
<organism evidence="8">
    <name type="scientific">marine sediment metagenome</name>
    <dbReference type="NCBI Taxonomy" id="412755"/>
    <lineage>
        <taxon>unclassified sequences</taxon>
        <taxon>metagenomes</taxon>
        <taxon>ecological metagenomes</taxon>
    </lineage>
</organism>
<keyword evidence="5" id="KW-0378">Hydrolase</keyword>
<keyword evidence="3" id="KW-0547">Nucleotide-binding</keyword>
<evidence type="ECO:0000256" key="3">
    <source>
        <dbReference type="ARBA" id="ARBA00022741"/>
    </source>
</evidence>
<protein>
    <submittedName>
        <fullName evidence="8">Uncharacterized protein</fullName>
    </submittedName>
</protein>
<evidence type="ECO:0000256" key="2">
    <source>
        <dbReference type="ARBA" id="ARBA00022598"/>
    </source>
</evidence>
<dbReference type="GO" id="GO:0006189">
    <property type="term" value="P:'de novo' IMP biosynthetic process"/>
    <property type="evidence" value="ECO:0007669"/>
    <property type="project" value="InterPro"/>
</dbReference>
<evidence type="ECO:0000256" key="5">
    <source>
        <dbReference type="ARBA" id="ARBA00022801"/>
    </source>
</evidence>
<name>X0S603_9ZZZZ</name>
<evidence type="ECO:0000313" key="8">
    <source>
        <dbReference type="EMBL" id="GAF70651.1"/>
    </source>
</evidence>
<dbReference type="Gene3D" id="3.40.50.880">
    <property type="match status" value="1"/>
</dbReference>
<dbReference type="Pfam" id="PF13507">
    <property type="entry name" value="GATase_5"/>
    <property type="match status" value="1"/>
</dbReference>
<dbReference type="NCBIfam" id="TIGR01737">
    <property type="entry name" value="FGAM_synth_I"/>
    <property type="match status" value="1"/>
</dbReference>
<dbReference type="GO" id="GO:0004642">
    <property type="term" value="F:phosphoribosylformylglycinamidine synthase activity"/>
    <property type="evidence" value="ECO:0007669"/>
    <property type="project" value="InterPro"/>
</dbReference>
<keyword evidence="4" id="KW-0658">Purine biosynthesis</keyword>
<dbReference type="PROSITE" id="PS51273">
    <property type="entry name" value="GATASE_TYPE_1"/>
    <property type="match status" value="1"/>
</dbReference>
<dbReference type="SUPFAM" id="SSF52317">
    <property type="entry name" value="Class I glutamine amidotransferase-like"/>
    <property type="match status" value="1"/>
</dbReference>
<dbReference type="SMART" id="SM01211">
    <property type="entry name" value="GATase_5"/>
    <property type="match status" value="1"/>
</dbReference>
<dbReference type="PIRSF" id="PIRSF001586">
    <property type="entry name" value="FGAM_synth_I"/>
    <property type="match status" value="1"/>
</dbReference>
<evidence type="ECO:0000256" key="7">
    <source>
        <dbReference type="ARBA" id="ARBA00022962"/>
    </source>
</evidence>
<sequence length="223" mass="25088">MRREDISVLMMRAPGTNCDLETVRAFNDLGIQTHLVHSQRVFREKNLLDYDILVFPGGFSYGDYVRSGAIWAKECESRIGREMVEFVETGRPVIGICNGFQVLVETGFLPGFEGRSPTPQAALGNSTHGYQNRWIRMKNVGRGNCAMLGDLPKGYITKCPVAHGEGRFMLPTDRQEEYLQRLHENDQLVFRYVKADGSYPEGDWPENPNGAFHDIAGICNPEG</sequence>
<accession>X0S603</accession>
<dbReference type="GO" id="GO:0016787">
    <property type="term" value="F:hydrolase activity"/>
    <property type="evidence" value="ECO:0007669"/>
    <property type="project" value="UniProtKB-KW"/>
</dbReference>
<dbReference type="EMBL" id="BARS01009158">
    <property type="protein sequence ID" value="GAF70651.1"/>
    <property type="molecule type" value="Genomic_DNA"/>
</dbReference>
<keyword evidence="7" id="KW-0315">Glutamine amidotransferase</keyword>